<dbReference type="PANTHER" id="PTHR11644">
    <property type="entry name" value="CYTIDINE DEAMINASE"/>
    <property type="match status" value="1"/>
</dbReference>
<dbReference type="Gene3D" id="3.40.140.10">
    <property type="entry name" value="Cytidine Deaminase, domain 2"/>
    <property type="match status" value="1"/>
</dbReference>
<evidence type="ECO:0000256" key="14">
    <source>
        <dbReference type="RuleBase" id="RU364006"/>
    </source>
</evidence>
<dbReference type="GO" id="GO:0055086">
    <property type="term" value="P:nucleobase-containing small molecule metabolic process"/>
    <property type="evidence" value="ECO:0007669"/>
    <property type="project" value="UniProtKB-ARBA"/>
</dbReference>
<evidence type="ECO:0000256" key="6">
    <source>
        <dbReference type="ARBA" id="ARBA00022723"/>
    </source>
</evidence>
<dbReference type="NCBIfam" id="NF004064">
    <property type="entry name" value="PRK05578.1"/>
    <property type="match status" value="1"/>
</dbReference>
<evidence type="ECO:0000256" key="5">
    <source>
        <dbReference type="ARBA" id="ARBA00018266"/>
    </source>
</evidence>
<dbReference type="InterPro" id="IPR006262">
    <property type="entry name" value="Cyt_deam_tetra"/>
</dbReference>
<dbReference type="Pfam" id="PF00383">
    <property type="entry name" value="dCMP_cyt_deam_1"/>
    <property type="match status" value="1"/>
</dbReference>
<dbReference type="InterPro" id="IPR002125">
    <property type="entry name" value="CMP_dCMP_dom"/>
</dbReference>
<dbReference type="EMBL" id="AGWK01000059">
    <property type="protein sequence ID" value="EHO66012.1"/>
    <property type="molecule type" value="Genomic_DNA"/>
</dbReference>
<dbReference type="InterPro" id="IPR016192">
    <property type="entry name" value="APOBEC/CMP_deaminase_Zn-bd"/>
</dbReference>
<evidence type="ECO:0000256" key="9">
    <source>
        <dbReference type="ARBA" id="ARBA00032005"/>
    </source>
</evidence>
<comment type="cofactor">
    <cofactor evidence="1 13 14">
        <name>Zn(2+)</name>
        <dbReference type="ChEBI" id="CHEBI:29105"/>
    </cofactor>
</comment>
<sequence>MKTLELKIEIGFCSVDELKEADRELVEAARQATANSYSPYSHFSVGAALRLSDGEIIIGANQENAAFPSGLCAERTAMFAAQAQCPSQSVVALAIAAKNNGVPTARPVAPCGACRQSLIEIEERYKRPMKVLLCGTEGVYIVNSVKDLLPLSFIGDSMIETL</sequence>
<evidence type="ECO:0000256" key="8">
    <source>
        <dbReference type="ARBA" id="ARBA00022833"/>
    </source>
</evidence>
<dbReference type="GO" id="GO:0004126">
    <property type="term" value="F:cytidine deaminase activity"/>
    <property type="evidence" value="ECO:0007669"/>
    <property type="project" value="UniProtKB-UniRule"/>
</dbReference>
<evidence type="ECO:0000256" key="3">
    <source>
        <dbReference type="ARBA" id="ARBA00006576"/>
    </source>
</evidence>
<dbReference type="InterPro" id="IPR050202">
    <property type="entry name" value="Cyt/Deoxycyt_deaminase"/>
</dbReference>
<evidence type="ECO:0000256" key="2">
    <source>
        <dbReference type="ARBA" id="ARBA00003949"/>
    </source>
</evidence>
<feature type="binding site" evidence="13">
    <location>
        <position position="72"/>
    </location>
    <ligand>
        <name>Zn(2+)</name>
        <dbReference type="ChEBI" id="CHEBI:29105"/>
        <note>catalytic</note>
    </ligand>
</feature>
<dbReference type="PROSITE" id="PS00903">
    <property type="entry name" value="CYT_DCMP_DEAMINASES_1"/>
    <property type="match status" value="1"/>
</dbReference>
<dbReference type="PROSITE" id="PS51747">
    <property type="entry name" value="CYT_DCMP_DEAMINASES_2"/>
    <property type="match status" value="1"/>
</dbReference>
<comment type="caution">
    <text evidence="16">The sequence shown here is derived from an EMBL/GenBank/DDBJ whole genome shotgun (WGS) entry which is preliminary data.</text>
</comment>
<proteinExistence type="inferred from homology"/>
<dbReference type="HOGENOM" id="CLU_097262_1_0_10"/>
<dbReference type="EC" id="3.5.4.5" evidence="4 14"/>
<dbReference type="CDD" id="cd01283">
    <property type="entry name" value="cytidine_deaminase"/>
    <property type="match status" value="1"/>
</dbReference>
<feature type="active site" description="Proton donor" evidence="12">
    <location>
        <position position="74"/>
    </location>
</feature>
<comment type="similarity">
    <text evidence="3 14">Belongs to the cytidine and deoxycytidylate deaminase family.</text>
</comment>
<evidence type="ECO:0000256" key="1">
    <source>
        <dbReference type="ARBA" id="ARBA00001947"/>
    </source>
</evidence>
<evidence type="ECO:0000313" key="17">
    <source>
        <dbReference type="Proteomes" id="UP000016023"/>
    </source>
</evidence>
<dbReference type="STRING" id="883158.HMPREF9140_02022"/>
<comment type="function">
    <text evidence="2 14">This enzyme scavenges exogenous and endogenous cytidine and 2'-deoxycytidine for UMP synthesis.</text>
</comment>
<feature type="domain" description="CMP/dCMP-type deaminase" evidence="15">
    <location>
        <begin position="20"/>
        <end position="156"/>
    </location>
</feature>
<accession>H1Q534</accession>
<dbReference type="InterPro" id="IPR016193">
    <property type="entry name" value="Cytidine_deaminase-like"/>
</dbReference>
<evidence type="ECO:0000256" key="12">
    <source>
        <dbReference type="PIRSR" id="PIRSR606262-1"/>
    </source>
</evidence>
<dbReference type="GO" id="GO:0042802">
    <property type="term" value="F:identical protein binding"/>
    <property type="evidence" value="ECO:0007669"/>
    <property type="project" value="UniProtKB-ARBA"/>
</dbReference>
<feature type="binding site" evidence="13">
    <location>
        <position position="111"/>
    </location>
    <ligand>
        <name>Zn(2+)</name>
        <dbReference type="ChEBI" id="CHEBI:29105"/>
        <note>catalytic</note>
    </ligand>
</feature>
<dbReference type="PANTHER" id="PTHR11644:SF2">
    <property type="entry name" value="CYTIDINE DEAMINASE"/>
    <property type="match status" value="1"/>
</dbReference>
<keyword evidence="17" id="KW-1185">Reference proteome</keyword>
<comment type="catalytic activity">
    <reaction evidence="11 14">
        <text>cytidine + H2O + H(+) = uridine + NH4(+)</text>
        <dbReference type="Rhea" id="RHEA:16069"/>
        <dbReference type="ChEBI" id="CHEBI:15377"/>
        <dbReference type="ChEBI" id="CHEBI:15378"/>
        <dbReference type="ChEBI" id="CHEBI:16704"/>
        <dbReference type="ChEBI" id="CHEBI:17562"/>
        <dbReference type="ChEBI" id="CHEBI:28938"/>
        <dbReference type="EC" id="3.5.4.5"/>
    </reaction>
</comment>
<keyword evidence="7 14" id="KW-0378">Hydrolase</keyword>
<dbReference type="Proteomes" id="UP000016023">
    <property type="component" value="Unassembled WGS sequence"/>
</dbReference>
<evidence type="ECO:0000256" key="11">
    <source>
        <dbReference type="ARBA" id="ARBA00049558"/>
    </source>
</evidence>
<dbReference type="PATRIC" id="fig|883158.3.peg.2024"/>
<evidence type="ECO:0000259" key="15">
    <source>
        <dbReference type="PROSITE" id="PS51747"/>
    </source>
</evidence>
<name>H1Q534_9BACT</name>
<dbReference type="RefSeq" id="WP_006953733.1">
    <property type="nucleotide sequence ID" value="NZ_JH594523.1"/>
</dbReference>
<feature type="binding site" evidence="13">
    <location>
        <position position="114"/>
    </location>
    <ligand>
        <name>Zn(2+)</name>
        <dbReference type="ChEBI" id="CHEBI:29105"/>
        <note>catalytic</note>
    </ligand>
</feature>
<evidence type="ECO:0000313" key="16">
    <source>
        <dbReference type="EMBL" id="EHO66012.1"/>
    </source>
</evidence>
<gene>
    <name evidence="16" type="ORF">HMPREF9140_02022</name>
</gene>
<dbReference type="SUPFAM" id="SSF53927">
    <property type="entry name" value="Cytidine deaminase-like"/>
    <property type="match status" value="1"/>
</dbReference>
<dbReference type="NCBIfam" id="TIGR01354">
    <property type="entry name" value="cyt_deam_tetra"/>
    <property type="match status" value="1"/>
</dbReference>
<comment type="catalytic activity">
    <reaction evidence="10 14">
        <text>2'-deoxycytidine + H2O + H(+) = 2'-deoxyuridine + NH4(+)</text>
        <dbReference type="Rhea" id="RHEA:13433"/>
        <dbReference type="ChEBI" id="CHEBI:15377"/>
        <dbReference type="ChEBI" id="CHEBI:15378"/>
        <dbReference type="ChEBI" id="CHEBI:15698"/>
        <dbReference type="ChEBI" id="CHEBI:16450"/>
        <dbReference type="ChEBI" id="CHEBI:28938"/>
        <dbReference type="EC" id="3.5.4.5"/>
    </reaction>
</comment>
<dbReference type="AlphaFoldDB" id="H1Q534"/>
<dbReference type="GO" id="GO:0008270">
    <property type="term" value="F:zinc ion binding"/>
    <property type="evidence" value="ECO:0007669"/>
    <property type="project" value="UniProtKB-UniRule"/>
</dbReference>
<keyword evidence="6 13" id="KW-0479">Metal-binding</keyword>
<evidence type="ECO:0000256" key="13">
    <source>
        <dbReference type="PIRSR" id="PIRSR606262-3"/>
    </source>
</evidence>
<dbReference type="GO" id="GO:0005829">
    <property type="term" value="C:cytosol"/>
    <property type="evidence" value="ECO:0007669"/>
    <property type="project" value="TreeGrafter"/>
</dbReference>
<keyword evidence="8 13" id="KW-0862">Zinc</keyword>
<organism evidence="16 17">
    <name type="scientific">Prevotella micans F0438</name>
    <dbReference type="NCBI Taxonomy" id="883158"/>
    <lineage>
        <taxon>Bacteria</taxon>
        <taxon>Pseudomonadati</taxon>
        <taxon>Bacteroidota</taxon>
        <taxon>Bacteroidia</taxon>
        <taxon>Bacteroidales</taxon>
        <taxon>Prevotellaceae</taxon>
        <taxon>Prevotella</taxon>
    </lineage>
</organism>
<dbReference type="GO" id="GO:0072527">
    <property type="term" value="P:pyrimidine-containing compound metabolic process"/>
    <property type="evidence" value="ECO:0007669"/>
    <property type="project" value="UniProtKB-ARBA"/>
</dbReference>
<dbReference type="eggNOG" id="COG0295">
    <property type="taxonomic scope" value="Bacteria"/>
</dbReference>
<evidence type="ECO:0000256" key="10">
    <source>
        <dbReference type="ARBA" id="ARBA00049252"/>
    </source>
</evidence>
<evidence type="ECO:0000256" key="4">
    <source>
        <dbReference type="ARBA" id="ARBA00012783"/>
    </source>
</evidence>
<reference evidence="16 17" key="1">
    <citation type="submission" date="2011-12" db="EMBL/GenBank/DDBJ databases">
        <title>The Genome Sequence of Prevotella micans F0438.</title>
        <authorList>
            <consortium name="The Broad Institute Genome Sequencing Platform"/>
            <person name="Earl A."/>
            <person name="Ward D."/>
            <person name="Feldgarden M."/>
            <person name="Gevers D."/>
            <person name="Izard J."/>
            <person name="Baranova O.V."/>
            <person name="Blanton J.M."/>
            <person name="Wade W.G."/>
            <person name="Dewhirst F.E."/>
            <person name="Young S.K."/>
            <person name="Zeng Q."/>
            <person name="Gargeya S."/>
            <person name="Fitzgerald M."/>
            <person name="Haas B."/>
            <person name="Abouelleil A."/>
            <person name="Alvarado L."/>
            <person name="Arachchi H.M."/>
            <person name="Berlin A."/>
            <person name="Chapman S.B."/>
            <person name="Gearin G."/>
            <person name="Goldberg J."/>
            <person name="Griggs A."/>
            <person name="Gujja S."/>
            <person name="Hansen M."/>
            <person name="Heiman D."/>
            <person name="Howarth C."/>
            <person name="Larimer J."/>
            <person name="Lui A."/>
            <person name="MacDonald P.J.P."/>
            <person name="McCowen C."/>
            <person name="Montmayeur A."/>
            <person name="Murphy C."/>
            <person name="Neiman D."/>
            <person name="Pearson M."/>
            <person name="Priest M."/>
            <person name="Roberts A."/>
            <person name="Saif S."/>
            <person name="Shea T."/>
            <person name="Sisk P."/>
            <person name="Stolte C."/>
            <person name="Sykes S."/>
            <person name="Wortman J."/>
            <person name="Nusbaum C."/>
            <person name="Birren B."/>
        </authorList>
    </citation>
    <scope>NUCLEOTIDE SEQUENCE [LARGE SCALE GENOMIC DNA]</scope>
    <source>
        <strain evidence="16 17">F0438</strain>
    </source>
</reference>
<protein>
    <recommendedName>
        <fullName evidence="5 14">Cytidine deaminase</fullName>
        <ecNumber evidence="4 14">3.5.4.5</ecNumber>
    </recommendedName>
    <alternativeName>
        <fullName evidence="9 14">Cytidine aminohydrolase</fullName>
    </alternativeName>
</protein>
<evidence type="ECO:0000256" key="7">
    <source>
        <dbReference type="ARBA" id="ARBA00022801"/>
    </source>
</evidence>